<evidence type="ECO:0000313" key="11">
    <source>
        <dbReference type="EMBL" id="UNM95050.1"/>
    </source>
</evidence>
<name>A0ABY3WZK8_9GAMM</name>
<protein>
    <recommendedName>
        <fullName evidence="3">Multidrug export protein MepA</fullName>
    </recommendedName>
</protein>
<feature type="transmembrane region" description="Helical" evidence="10">
    <location>
        <begin position="242"/>
        <end position="265"/>
    </location>
</feature>
<comment type="subcellular location">
    <subcellularLocation>
        <location evidence="1">Cell inner membrane</location>
        <topology evidence="1">Multi-pass membrane protein</topology>
    </subcellularLocation>
</comment>
<keyword evidence="7 10" id="KW-1133">Transmembrane helix</keyword>
<keyword evidence="8 10" id="KW-0472">Membrane</keyword>
<dbReference type="InterPro" id="IPR051327">
    <property type="entry name" value="MATE_MepA_subfamily"/>
</dbReference>
<comment type="similarity">
    <text evidence="2">Belongs to the multi antimicrobial extrusion (MATE) (TC 2.A.66.1) family. MepA subfamily.</text>
</comment>
<evidence type="ECO:0000313" key="12">
    <source>
        <dbReference type="Proteomes" id="UP000829542"/>
    </source>
</evidence>
<accession>A0ABY3WZK8</accession>
<dbReference type="RefSeq" id="WP_242146918.1">
    <property type="nucleotide sequence ID" value="NZ_CP093379.1"/>
</dbReference>
<feature type="transmembrane region" description="Helical" evidence="10">
    <location>
        <begin position="98"/>
        <end position="121"/>
    </location>
</feature>
<dbReference type="CDD" id="cd13143">
    <property type="entry name" value="MATE_MepA_like"/>
    <property type="match status" value="1"/>
</dbReference>
<keyword evidence="5" id="KW-1003">Cell membrane</keyword>
<evidence type="ECO:0000256" key="6">
    <source>
        <dbReference type="ARBA" id="ARBA00022692"/>
    </source>
</evidence>
<dbReference type="Pfam" id="PF01554">
    <property type="entry name" value="MatE"/>
    <property type="match status" value="2"/>
</dbReference>
<dbReference type="PIRSF" id="PIRSF006603">
    <property type="entry name" value="DinF"/>
    <property type="match status" value="1"/>
</dbReference>
<evidence type="ECO:0000256" key="10">
    <source>
        <dbReference type="SAM" id="Phobius"/>
    </source>
</evidence>
<evidence type="ECO:0000256" key="9">
    <source>
        <dbReference type="ARBA" id="ARBA00023251"/>
    </source>
</evidence>
<keyword evidence="4" id="KW-0813">Transport</keyword>
<feature type="transmembrane region" description="Helical" evidence="10">
    <location>
        <begin position="277"/>
        <end position="299"/>
    </location>
</feature>
<dbReference type="NCBIfam" id="TIGR00797">
    <property type="entry name" value="matE"/>
    <property type="match status" value="1"/>
</dbReference>
<dbReference type="Proteomes" id="UP000829542">
    <property type="component" value="Chromosome"/>
</dbReference>
<keyword evidence="12" id="KW-1185">Reference proteome</keyword>
<evidence type="ECO:0000256" key="4">
    <source>
        <dbReference type="ARBA" id="ARBA00022448"/>
    </source>
</evidence>
<dbReference type="PANTHER" id="PTHR43823">
    <property type="entry name" value="SPORULATION PROTEIN YKVU"/>
    <property type="match status" value="1"/>
</dbReference>
<sequence length="463" mass="51179">MAKVDQLQELREAPIKKLLWKYALPAMVGSTVAALYNIITRYFVGNADYLGDNALSAMGIALPVMTMIAAFGMLVGAGAGSRISIYLGNQDFDKAESVVGTSLLLTLIITLTVSYAMFLFLEPLVYLLGADELTYHYTYQFLQVFLPGAIFSNLCFSFNNMMRASGDPRKAMVTMLLTLVANAILAPIFILYFEWGLRGAAISIVLSMILGTIFVMAHFMNKNTLLRFRLSKIRLDFAIVKAVLSIGMSPFLMNIVSAGIIFIIIYQVRIYGESLGVAVYTIANMTLMLVVLLLLGLTQGMQPIVGYSYGARSFDRLREALLYAIKIGVVIGFIAMVIGVFFPAIVVRPFNPSEELAQATMHSIRIVTLLFPLVGFQMVVTIFFQSIGKVGHSIFLSLSRQIIFLIPALFILPSLFSHFGLAPLDGVWAAIPVSDFISAFTALLFLWMQLKELRKMKARCEAM</sequence>
<dbReference type="PANTHER" id="PTHR43823:SF3">
    <property type="entry name" value="MULTIDRUG EXPORT PROTEIN MEPA"/>
    <property type="match status" value="1"/>
</dbReference>
<keyword evidence="9" id="KW-0046">Antibiotic resistance</keyword>
<proteinExistence type="inferred from homology"/>
<dbReference type="InterPro" id="IPR048279">
    <property type="entry name" value="MdtK-like"/>
</dbReference>
<dbReference type="InterPro" id="IPR002528">
    <property type="entry name" value="MATE_fam"/>
</dbReference>
<feature type="transmembrane region" description="Helical" evidence="10">
    <location>
        <begin position="141"/>
        <end position="159"/>
    </location>
</feature>
<feature type="transmembrane region" description="Helical" evidence="10">
    <location>
        <begin position="199"/>
        <end position="221"/>
    </location>
</feature>
<evidence type="ECO:0000256" key="1">
    <source>
        <dbReference type="ARBA" id="ARBA00004429"/>
    </source>
</evidence>
<feature type="transmembrane region" description="Helical" evidence="10">
    <location>
        <begin position="20"/>
        <end position="39"/>
    </location>
</feature>
<evidence type="ECO:0000256" key="3">
    <source>
        <dbReference type="ARBA" id="ARBA00022106"/>
    </source>
</evidence>
<evidence type="ECO:0000256" key="2">
    <source>
        <dbReference type="ARBA" id="ARBA00008417"/>
    </source>
</evidence>
<feature type="transmembrane region" description="Helical" evidence="10">
    <location>
        <begin position="427"/>
        <end position="447"/>
    </location>
</feature>
<feature type="transmembrane region" description="Helical" evidence="10">
    <location>
        <begin position="402"/>
        <end position="421"/>
    </location>
</feature>
<feature type="transmembrane region" description="Helical" evidence="10">
    <location>
        <begin position="54"/>
        <end position="77"/>
    </location>
</feature>
<feature type="transmembrane region" description="Helical" evidence="10">
    <location>
        <begin position="320"/>
        <end position="346"/>
    </location>
</feature>
<evidence type="ECO:0000256" key="7">
    <source>
        <dbReference type="ARBA" id="ARBA00022989"/>
    </source>
</evidence>
<evidence type="ECO:0000256" key="5">
    <source>
        <dbReference type="ARBA" id="ARBA00022475"/>
    </source>
</evidence>
<evidence type="ECO:0000256" key="8">
    <source>
        <dbReference type="ARBA" id="ARBA00023136"/>
    </source>
</evidence>
<feature type="transmembrane region" description="Helical" evidence="10">
    <location>
        <begin position="171"/>
        <end position="193"/>
    </location>
</feature>
<feature type="transmembrane region" description="Helical" evidence="10">
    <location>
        <begin position="366"/>
        <end position="390"/>
    </location>
</feature>
<reference evidence="11 12" key="1">
    <citation type="submission" date="2022-03" db="EMBL/GenBank/DDBJ databases">
        <title>Ignatzschineria rhizosphaerae HR5S32.</title>
        <authorList>
            <person name="Sun J.Q."/>
            <person name="Feng J.Y."/>
        </authorList>
    </citation>
    <scope>NUCLEOTIDE SEQUENCE [LARGE SCALE GENOMIC DNA]</scope>
    <source>
        <strain evidence="11 12">HR5S32</strain>
    </source>
</reference>
<gene>
    <name evidence="11" type="ORF">MMG00_07325</name>
</gene>
<organism evidence="11 12">
    <name type="scientific">Ignatzschineria rhizosphaerae</name>
    <dbReference type="NCBI Taxonomy" id="2923279"/>
    <lineage>
        <taxon>Bacteria</taxon>
        <taxon>Pseudomonadati</taxon>
        <taxon>Pseudomonadota</taxon>
        <taxon>Gammaproteobacteria</taxon>
        <taxon>Cardiobacteriales</taxon>
        <taxon>Ignatzschineriaceae</taxon>
        <taxon>Ignatzschineria</taxon>
    </lineage>
</organism>
<dbReference type="InterPro" id="IPR045070">
    <property type="entry name" value="MATE_MepA-like"/>
</dbReference>
<keyword evidence="6 10" id="KW-0812">Transmembrane</keyword>
<dbReference type="EMBL" id="CP093379">
    <property type="protein sequence ID" value="UNM95050.1"/>
    <property type="molecule type" value="Genomic_DNA"/>
</dbReference>